<sequence>MELPQELIESIIDALVDDLDLYQDPWIVDNTAEVLDALKSCALATRAFLRPCQIYIFHGVTISNDAGLPPLVFSTLLVESPHLASYVRALYIEYDVREVEDVEPMAHILASVTNLARLDLYPKSNGQQMPWEQYPGPMRASFESAFALPYLRHITLWYSHFSNALELQTLLRESTSLKTLVLRSVTFESSEPADTAEPLLEPSSPQVVLDSLQLYFLDGVQVQELLNYFTAIDITRLRSLYVHNTPMNTLLSVNAPTIQHLKIRAYYPDAFLNETIDAGALKGAHDLQALDLQVPYLSSLIRIARILGPFGHLARLRTISVAVSQKTHQADWTELDDLLSVVGDLPALREVNVFSGSQFEDPDPEPLLRAWMPTLAGRDVLRVHGKHSWDA</sequence>
<proteinExistence type="predicted"/>
<name>A0AAD7AIR9_9AGAR</name>
<accession>A0AAD7AIR9</accession>
<dbReference type="AlphaFoldDB" id="A0AAD7AIR9"/>
<reference evidence="1" key="1">
    <citation type="submission" date="2023-03" db="EMBL/GenBank/DDBJ databases">
        <title>Massive genome expansion in bonnet fungi (Mycena s.s.) driven by repeated elements and novel gene families across ecological guilds.</title>
        <authorList>
            <consortium name="Lawrence Berkeley National Laboratory"/>
            <person name="Harder C.B."/>
            <person name="Miyauchi S."/>
            <person name="Viragh M."/>
            <person name="Kuo A."/>
            <person name="Thoen E."/>
            <person name="Andreopoulos B."/>
            <person name="Lu D."/>
            <person name="Skrede I."/>
            <person name="Drula E."/>
            <person name="Henrissat B."/>
            <person name="Morin E."/>
            <person name="Kohler A."/>
            <person name="Barry K."/>
            <person name="LaButti K."/>
            <person name="Morin E."/>
            <person name="Salamov A."/>
            <person name="Lipzen A."/>
            <person name="Mereny Z."/>
            <person name="Hegedus B."/>
            <person name="Baldrian P."/>
            <person name="Stursova M."/>
            <person name="Weitz H."/>
            <person name="Taylor A."/>
            <person name="Grigoriev I.V."/>
            <person name="Nagy L.G."/>
            <person name="Martin F."/>
            <person name="Kauserud H."/>
        </authorList>
    </citation>
    <scope>NUCLEOTIDE SEQUENCE</scope>
    <source>
        <strain evidence="1">CBHHK002</strain>
    </source>
</reference>
<protein>
    <recommendedName>
        <fullName evidence="3">F-box domain-containing protein</fullName>
    </recommendedName>
</protein>
<evidence type="ECO:0000313" key="1">
    <source>
        <dbReference type="EMBL" id="KAJ7359753.1"/>
    </source>
</evidence>
<comment type="caution">
    <text evidence="1">The sequence shown here is derived from an EMBL/GenBank/DDBJ whole genome shotgun (WGS) entry which is preliminary data.</text>
</comment>
<dbReference type="EMBL" id="JARIHO010000006">
    <property type="protein sequence ID" value="KAJ7359753.1"/>
    <property type="molecule type" value="Genomic_DNA"/>
</dbReference>
<dbReference type="SUPFAM" id="SSF52047">
    <property type="entry name" value="RNI-like"/>
    <property type="match status" value="1"/>
</dbReference>
<organism evidence="1 2">
    <name type="scientific">Mycena albidolilacea</name>
    <dbReference type="NCBI Taxonomy" id="1033008"/>
    <lineage>
        <taxon>Eukaryota</taxon>
        <taxon>Fungi</taxon>
        <taxon>Dikarya</taxon>
        <taxon>Basidiomycota</taxon>
        <taxon>Agaricomycotina</taxon>
        <taxon>Agaricomycetes</taxon>
        <taxon>Agaricomycetidae</taxon>
        <taxon>Agaricales</taxon>
        <taxon>Marasmiineae</taxon>
        <taxon>Mycenaceae</taxon>
        <taxon>Mycena</taxon>
    </lineage>
</organism>
<dbReference type="Proteomes" id="UP001218218">
    <property type="component" value="Unassembled WGS sequence"/>
</dbReference>
<evidence type="ECO:0000313" key="2">
    <source>
        <dbReference type="Proteomes" id="UP001218218"/>
    </source>
</evidence>
<dbReference type="InterPro" id="IPR032675">
    <property type="entry name" value="LRR_dom_sf"/>
</dbReference>
<evidence type="ECO:0008006" key="3">
    <source>
        <dbReference type="Google" id="ProtNLM"/>
    </source>
</evidence>
<keyword evidence="2" id="KW-1185">Reference proteome</keyword>
<dbReference type="Gene3D" id="3.80.10.10">
    <property type="entry name" value="Ribonuclease Inhibitor"/>
    <property type="match status" value="1"/>
</dbReference>
<gene>
    <name evidence="1" type="ORF">DFH08DRAFT_846928</name>
</gene>